<dbReference type="Proteomes" id="UP000000939">
    <property type="component" value="Chromosome"/>
</dbReference>
<dbReference type="SUPFAM" id="SSF52266">
    <property type="entry name" value="SGNH hydrolase"/>
    <property type="match status" value="1"/>
</dbReference>
<reference evidence="2 3" key="1">
    <citation type="journal article" date="2010" name="Stand. Genomic Sci.">
        <title>Complete genome sequence of Arcobacter nitrofigilis type strain (CI).</title>
        <authorList>
            <person name="Pati A."/>
            <person name="Gronow S."/>
            <person name="Lapidus A."/>
            <person name="Copeland A."/>
            <person name="Glavina Del Rio T."/>
            <person name="Nolan M."/>
            <person name="Lucas S."/>
            <person name="Tice H."/>
            <person name="Cheng J.F."/>
            <person name="Han C."/>
            <person name="Chertkov O."/>
            <person name="Bruce D."/>
            <person name="Tapia R."/>
            <person name="Goodwin L."/>
            <person name="Pitluck S."/>
            <person name="Liolios K."/>
            <person name="Ivanova N."/>
            <person name="Mavromatis K."/>
            <person name="Chen A."/>
            <person name="Palaniappan K."/>
            <person name="Land M."/>
            <person name="Hauser L."/>
            <person name="Chang Y.J."/>
            <person name="Jeffries C.D."/>
            <person name="Detter J.C."/>
            <person name="Rohde M."/>
            <person name="Goker M."/>
            <person name="Bristow J."/>
            <person name="Eisen J.A."/>
            <person name="Markowitz V."/>
            <person name="Hugenholtz P."/>
            <person name="Klenk H.P."/>
            <person name="Kyrpides N.C."/>
        </authorList>
    </citation>
    <scope>NUCLEOTIDE SEQUENCE [LARGE SCALE GENOMIC DNA]</scope>
    <source>
        <strain evidence="3">ATCC 33309 / DSM 7299 / CCUG 15893 / LMG 7604 / NCTC 12251 / CI</strain>
    </source>
</reference>
<dbReference type="GO" id="GO:0016788">
    <property type="term" value="F:hydrolase activity, acting on ester bonds"/>
    <property type="evidence" value="ECO:0007669"/>
    <property type="project" value="UniProtKB-ARBA"/>
</dbReference>
<dbReference type="STRING" id="572480.Arnit_2608"/>
<accession>D5V6I6</accession>
<evidence type="ECO:0000313" key="3">
    <source>
        <dbReference type="Proteomes" id="UP000000939"/>
    </source>
</evidence>
<organism evidence="2 3">
    <name type="scientific">Arcobacter nitrofigilis (strain ATCC 33309 / DSM 7299 / CCUG 15893 / LMG 7604 / NCTC 12251 / CI)</name>
    <name type="common">Campylobacter nitrofigilis</name>
    <dbReference type="NCBI Taxonomy" id="572480"/>
    <lineage>
        <taxon>Bacteria</taxon>
        <taxon>Pseudomonadati</taxon>
        <taxon>Campylobacterota</taxon>
        <taxon>Epsilonproteobacteria</taxon>
        <taxon>Campylobacterales</taxon>
        <taxon>Arcobacteraceae</taxon>
        <taxon>Arcobacter</taxon>
    </lineage>
</organism>
<dbReference type="Pfam" id="PF13472">
    <property type="entry name" value="Lipase_GDSL_2"/>
    <property type="match status" value="1"/>
</dbReference>
<dbReference type="HOGENOM" id="CLU_051989_6_3_7"/>
<dbReference type="InterPro" id="IPR013830">
    <property type="entry name" value="SGNH_hydro"/>
</dbReference>
<dbReference type="eggNOG" id="COG2755">
    <property type="taxonomic scope" value="Bacteria"/>
</dbReference>
<gene>
    <name evidence="2" type="ordered locus">Arnit_2608</name>
</gene>
<dbReference type="Gene3D" id="3.40.50.1110">
    <property type="entry name" value="SGNH hydrolase"/>
    <property type="match status" value="1"/>
</dbReference>
<dbReference type="EMBL" id="CP001999">
    <property type="protein sequence ID" value="ADG94256.1"/>
    <property type="molecule type" value="Genomic_DNA"/>
</dbReference>
<protein>
    <submittedName>
        <fullName evidence="2">Lipolytic protein G-D-S-L family</fullName>
    </submittedName>
</protein>
<dbReference type="AlphaFoldDB" id="D5V6I6"/>
<keyword evidence="3" id="KW-1185">Reference proteome</keyword>
<proteinExistence type="predicted"/>
<evidence type="ECO:0000259" key="1">
    <source>
        <dbReference type="Pfam" id="PF13472"/>
    </source>
</evidence>
<dbReference type="InterPro" id="IPR036514">
    <property type="entry name" value="SGNH_hydro_sf"/>
</dbReference>
<sequence>MGKMKNNIDIVMLGDSLTARGEWDVILYPKKVINLGHDADTTSDILNRLDLAIEVHSKSIYLMIGINDMNTYKSLDKIFENYIKILNRLEKESSSKIFVQSVLYTQMNSFNKKVKEINIRLEKYCNDNNLTYIDLNRVLSRDEVLLNIYTTDGLHLNMKAYVDWASELRNYF</sequence>
<evidence type="ECO:0000313" key="2">
    <source>
        <dbReference type="EMBL" id="ADG94256.1"/>
    </source>
</evidence>
<name>D5V6I6_ARCNC</name>
<dbReference type="KEGG" id="ant:Arnit_2608"/>
<feature type="domain" description="SGNH hydrolase-type esterase" evidence="1">
    <location>
        <begin position="14"/>
        <end position="161"/>
    </location>
</feature>